<evidence type="ECO:0000313" key="2">
    <source>
        <dbReference type="Proteomes" id="UP000664265"/>
    </source>
</evidence>
<gene>
    <name evidence="1" type="ORF">JHU38_07795</name>
</gene>
<dbReference type="Pfam" id="PF08889">
    <property type="entry name" value="WbqC"/>
    <property type="match status" value="1"/>
</dbReference>
<dbReference type="EMBL" id="JAERMS010000023">
    <property type="protein sequence ID" value="MBO1363671.1"/>
    <property type="molecule type" value="Genomic_DNA"/>
</dbReference>
<sequence>MLYLSSTYFGPIQWYQKLNRHDHCLIERYENFVKQTYRNRMVIATTNGLQALSIPVTTDGDSLSKTLIRDVRISDHGHWRHIHWNALCSAYGESPFFEFYQDDIRPFFEQRWDFLFDFNMAITEKMCELLDIQPDYQPTTSYESATPLTDFRNLIRPKHPLPDPAFESRRYYQVYERKWGFQPNLSILDLLFNQGNEAVLYL</sequence>
<accession>A0ABS3M670</accession>
<protein>
    <submittedName>
        <fullName evidence="1">WbqC family protein</fullName>
    </submittedName>
</protein>
<organism evidence="1 2">
    <name type="scientific">Prevotella illustrans</name>
    <dbReference type="NCBI Taxonomy" id="2800387"/>
    <lineage>
        <taxon>Bacteria</taxon>
        <taxon>Pseudomonadati</taxon>
        <taxon>Bacteroidota</taxon>
        <taxon>Bacteroidia</taxon>
        <taxon>Bacteroidales</taxon>
        <taxon>Prevotellaceae</taxon>
        <taxon>Prevotella</taxon>
    </lineage>
</organism>
<dbReference type="Proteomes" id="UP000664265">
    <property type="component" value="Unassembled WGS sequence"/>
</dbReference>
<dbReference type="RefSeq" id="WP_107581477.1">
    <property type="nucleotide sequence ID" value="NZ_JAERMS010000023.1"/>
</dbReference>
<keyword evidence="2" id="KW-1185">Reference proteome</keyword>
<evidence type="ECO:0000313" key="1">
    <source>
        <dbReference type="EMBL" id="MBO1363671.1"/>
    </source>
</evidence>
<dbReference type="InterPro" id="IPR014985">
    <property type="entry name" value="WbqC"/>
</dbReference>
<proteinExistence type="predicted"/>
<comment type="caution">
    <text evidence="1">The sequence shown here is derived from an EMBL/GenBank/DDBJ whole genome shotgun (WGS) entry which is preliminary data.</text>
</comment>
<name>A0ABS3M670_9BACT</name>
<reference evidence="1 2" key="1">
    <citation type="submission" date="2021-01" db="EMBL/GenBank/DDBJ databases">
        <title>Prevotella A2931 sp. nov.</title>
        <authorList>
            <person name="Buhl M."/>
            <person name="Oberhettinger P."/>
        </authorList>
    </citation>
    <scope>NUCLEOTIDE SEQUENCE [LARGE SCALE GENOMIC DNA]</scope>
    <source>
        <strain evidence="1 2">A2931</strain>
    </source>
</reference>